<dbReference type="InterPro" id="IPR036972">
    <property type="entry name" value="Cyt_c_oxidase_su5b_sf"/>
</dbReference>
<protein>
    <submittedName>
        <fullName evidence="2">Oidioi.mRNA.OKI2018_I69.chr2.g7549.t1.cds</fullName>
    </submittedName>
</protein>
<dbReference type="Gene3D" id="2.60.11.10">
    <property type="entry name" value="Cytochrome c oxidase, subunit Vb"/>
    <property type="match status" value="1"/>
</dbReference>
<dbReference type="Proteomes" id="UP001158576">
    <property type="component" value="Chromosome 2"/>
</dbReference>
<dbReference type="EMBL" id="OU015567">
    <property type="protein sequence ID" value="CAG5113439.1"/>
    <property type="molecule type" value="Genomic_DNA"/>
</dbReference>
<proteinExistence type="predicted"/>
<sequence>MLGRIGNVSSRRLKIPFFKSGKGSSPAGQESYDGTYPDPMVSKADKGNEKAEHFLNKLMPARAKSEDGEVTRPTFHRPRRIRRMFKRDPEPPELAVAPKPQTTHLANLSEMWDAIHEMGDRYRYPEEWEDYMEYAIENGVGLSPENPHIIYSESGKAVTSCVCDPEMPFVLYHHIEENDGEPMCCQCGYYFKLERTLVAPEGHTLMSIPDEGWFDPRLYRAHDHTYRSRPSDFKSPAKDVYKEAGYELPLNSGLAIYEKARIQYDEHQKMITDDSAPKFVLDYRQKPKGIKNYSMMEMRQLDDSNEYETLLLPEDEGEANRFLFGTDDPEMLAEAKEQHKLALKQGTEDPKLIKEAEEEQKVIGDASSKS</sequence>
<organism evidence="2 3">
    <name type="scientific">Oikopleura dioica</name>
    <name type="common">Tunicate</name>
    <dbReference type="NCBI Taxonomy" id="34765"/>
    <lineage>
        <taxon>Eukaryota</taxon>
        <taxon>Metazoa</taxon>
        <taxon>Chordata</taxon>
        <taxon>Tunicata</taxon>
        <taxon>Appendicularia</taxon>
        <taxon>Copelata</taxon>
        <taxon>Oikopleuridae</taxon>
        <taxon>Oikopleura</taxon>
    </lineage>
</organism>
<evidence type="ECO:0000313" key="2">
    <source>
        <dbReference type="EMBL" id="CAG5113439.1"/>
    </source>
</evidence>
<accession>A0ABN7T7J1</accession>
<feature type="region of interest" description="Disordered" evidence="1">
    <location>
        <begin position="17"/>
        <end position="44"/>
    </location>
</feature>
<evidence type="ECO:0000313" key="3">
    <source>
        <dbReference type="Proteomes" id="UP001158576"/>
    </source>
</evidence>
<gene>
    <name evidence="2" type="ORF">OKIOD_LOCUS16314</name>
</gene>
<evidence type="ECO:0000256" key="1">
    <source>
        <dbReference type="SAM" id="MobiDB-lite"/>
    </source>
</evidence>
<dbReference type="SUPFAM" id="SSF57802">
    <property type="entry name" value="Rubredoxin-like"/>
    <property type="match status" value="1"/>
</dbReference>
<reference evidence="2 3" key="1">
    <citation type="submission" date="2021-04" db="EMBL/GenBank/DDBJ databases">
        <authorList>
            <person name="Bliznina A."/>
        </authorList>
    </citation>
    <scope>NUCLEOTIDE SEQUENCE [LARGE SCALE GENOMIC DNA]</scope>
</reference>
<name>A0ABN7T7J1_OIKDI</name>
<keyword evidence="3" id="KW-1185">Reference proteome</keyword>